<evidence type="ECO:0000259" key="5">
    <source>
        <dbReference type="PROSITE" id="PS50931"/>
    </source>
</evidence>
<dbReference type="Gene3D" id="3.40.190.10">
    <property type="entry name" value="Periplasmic binding protein-like II"/>
    <property type="match status" value="2"/>
</dbReference>
<name>A0ABT0T3Q2_9GAMM</name>
<dbReference type="Pfam" id="PF00126">
    <property type="entry name" value="HTH_1"/>
    <property type="match status" value="1"/>
</dbReference>
<evidence type="ECO:0000256" key="1">
    <source>
        <dbReference type="ARBA" id="ARBA00009437"/>
    </source>
</evidence>
<keyword evidence="3" id="KW-0238">DNA-binding</keyword>
<dbReference type="InterPro" id="IPR036390">
    <property type="entry name" value="WH_DNA-bd_sf"/>
</dbReference>
<dbReference type="InterPro" id="IPR005119">
    <property type="entry name" value="LysR_subst-bd"/>
</dbReference>
<feature type="domain" description="HTH lysR-type" evidence="5">
    <location>
        <begin position="11"/>
        <end position="68"/>
    </location>
</feature>
<reference evidence="6" key="1">
    <citation type="submission" date="2022-05" db="EMBL/GenBank/DDBJ databases">
        <title>Halomonas geminus sp. nov. and Halomonas llamarensis sp. nov. isolated from high-altitude salars of the Atacama Desert.</title>
        <authorList>
            <person name="Hintersatz C."/>
            <person name="Rojas L.A."/>
            <person name="Wei T.-S."/>
            <person name="Kutschke S."/>
            <person name="Lehmann F."/>
            <person name="Jain R."/>
            <person name="Pollmann K."/>
        </authorList>
    </citation>
    <scope>NUCLEOTIDE SEQUENCE</scope>
    <source>
        <strain evidence="6">ATCH28</strain>
    </source>
</reference>
<gene>
    <name evidence="6" type="ORF">M8009_14745</name>
</gene>
<keyword evidence="7" id="KW-1185">Reference proteome</keyword>
<dbReference type="PANTHER" id="PTHR30537:SF74">
    <property type="entry name" value="HTH-TYPE TRANSCRIPTIONAL REGULATOR TRPI"/>
    <property type="match status" value="1"/>
</dbReference>
<comment type="caution">
    <text evidence="6">The sequence shown here is derived from an EMBL/GenBank/DDBJ whole genome shotgun (WGS) entry which is preliminary data.</text>
</comment>
<dbReference type="PANTHER" id="PTHR30537">
    <property type="entry name" value="HTH-TYPE TRANSCRIPTIONAL REGULATOR"/>
    <property type="match status" value="1"/>
</dbReference>
<dbReference type="PROSITE" id="PS50931">
    <property type="entry name" value="HTH_LYSR"/>
    <property type="match status" value="1"/>
</dbReference>
<dbReference type="RefSeq" id="WP_250062520.1">
    <property type="nucleotide sequence ID" value="NZ_JAMJPK010000006.1"/>
</dbReference>
<dbReference type="InterPro" id="IPR036388">
    <property type="entry name" value="WH-like_DNA-bd_sf"/>
</dbReference>
<dbReference type="InterPro" id="IPR000847">
    <property type="entry name" value="LysR_HTH_N"/>
</dbReference>
<dbReference type="Gene3D" id="1.10.10.10">
    <property type="entry name" value="Winged helix-like DNA-binding domain superfamily/Winged helix DNA-binding domain"/>
    <property type="match status" value="1"/>
</dbReference>
<comment type="similarity">
    <text evidence="1">Belongs to the LysR transcriptional regulatory family.</text>
</comment>
<organism evidence="6 7">
    <name type="scientific">Halomonas gemina</name>
    <dbReference type="NCBI Taxonomy" id="2945105"/>
    <lineage>
        <taxon>Bacteria</taxon>
        <taxon>Pseudomonadati</taxon>
        <taxon>Pseudomonadota</taxon>
        <taxon>Gammaproteobacteria</taxon>
        <taxon>Oceanospirillales</taxon>
        <taxon>Halomonadaceae</taxon>
        <taxon>Halomonas</taxon>
    </lineage>
</organism>
<dbReference type="SUPFAM" id="SSF53850">
    <property type="entry name" value="Periplasmic binding protein-like II"/>
    <property type="match status" value="1"/>
</dbReference>
<dbReference type="SUPFAM" id="SSF46785">
    <property type="entry name" value="Winged helix' DNA-binding domain"/>
    <property type="match status" value="1"/>
</dbReference>
<evidence type="ECO:0000256" key="2">
    <source>
        <dbReference type="ARBA" id="ARBA00023015"/>
    </source>
</evidence>
<keyword evidence="2" id="KW-0805">Transcription regulation</keyword>
<evidence type="ECO:0000313" key="7">
    <source>
        <dbReference type="Proteomes" id="UP001165369"/>
    </source>
</evidence>
<dbReference type="InterPro" id="IPR058163">
    <property type="entry name" value="LysR-type_TF_proteobact-type"/>
</dbReference>
<evidence type="ECO:0000256" key="3">
    <source>
        <dbReference type="ARBA" id="ARBA00023125"/>
    </source>
</evidence>
<dbReference type="PRINTS" id="PR00039">
    <property type="entry name" value="HTHLYSR"/>
</dbReference>
<keyword evidence="4" id="KW-0804">Transcription</keyword>
<protein>
    <submittedName>
        <fullName evidence="6">LysR substrate-binding domain-containing protein</fullName>
    </submittedName>
</protein>
<dbReference type="Pfam" id="PF03466">
    <property type="entry name" value="LysR_substrate"/>
    <property type="match status" value="1"/>
</dbReference>
<accession>A0ABT0T3Q2</accession>
<dbReference type="Proteomes" id="UP001165369">
    <property type="component" value="Unassembled WGS sequence"/>
</dbReference>
<sequence>MLTPLPLNKLPPLSSLRGFEAAARLQNLRAAAEELHLTHPAIANQIQRLEESLGVKLFERQGRHVVLTEAGHRFYPHVREAISTLINGAEAARQLHHADPLRMQVYVTTSIRWLAPRLVHFYESHPDVELQVMTYSVGWEFDEANADIAIIYRDKPLPSHLHWVPLFPSQIFPVCSPDMVKALAPSLPLEELMNYPLIEVYTESWSWESWFSALSPSLPTYESDFPRGKIVVDTLAAALEMAERGEGVALVNGPFADDALAEGRLINPANQVNESQGEWGIVCHKDIAFNRRTSSLISWLASQTS</sequence>
<evidence type="ECO:0000256" key="4">
    <source>
        <dbReference type="ARBA" id="ARBA00023163"/>
    </source>
</evidence>
<proteinExistence type="inferred from homology"/>
<evidence type="ECO:0000313" key="6">
    <source>
        <dbReference type="EMBL" id="MCL7941545.1"/>
    </source>
</evidence>
<dbReference type="EMBL" id="JAMJPK010000006">
    <property type="protein sequence ID" value="MCL7941545.1"/>
    <property type="molecule type" value="Genomic_DNA"/>
</dbReference>